<dbReference type="Proteomes" id="UP001324427">
    <property type="component" value="Unassembled WGS sequence"/>
</dbReference>
<feature type="region of interest" description="Disordered" evidence="1">
    <location>
        <begin position="672"/>
        <end position="713"/>
    </location>
</feature>
<comment type="caution">
    <text evidence="2">The sequence shown here is derived from an EMBL/GenBank/DDBJ whole genome shotgun (WGS) entry which is preliminary data.</text>
</comment>
<evidence type="ECO:0000256" key="1">
    <source>
        <dbReference type="SAM" id="MobiDB-lite"/>
    </source>
</evidence>
<keyword evidence="3" id="KW-1185">Reference proteome</keyword>
<proteinExistence type="predicted"/>
<dbReference type="PANTHER" id="PTHR40788:SF2">
    <property type="entry name" value="CLR5 DOMAIN-CONTAINING PROTEIN"/>
    <property type="match status" value="1"/>
</dbReference>
<reference evidence="2 3" key="1">
    <citation type="submission" date="2021-11" db="EMBL/GenBank/DDBJ databases">
        <title>Black yeast isolated from Biological Soil Crust.</title>
        <authorList>
            <person name="Kurbessoian T."/>
        </authorList>
    </citation>
    <scope>NUCLEOTIDE SEQUENCE [LARGE SCALE GENOMIC DNA]</scope>
    <source>
        <strain evidence="2 3">CCFEE 5522</strain>
    </source>
</reference>
<gene>
    <name evidence="2" type="ORF">LTR36_005271</name>
</gene>
<evidence type="ECO:0000313" key="3">
    <source>
        <dbReference type="Proteomes" id="UP001324427"/>
    </source>
</evidence>
<accession>A0AAV9JF02</accession>
<feature type="compositionally biased region" description="Polar residues" evidence="1">
    <location>
        <begin position="672"/>
        <end position="704"/>
    </location>
</feature>
<name>A0AAV9JF02_9PEZI</name>
<protein>
    <submittedName>
        <fullName evidence="2">Uncharacterized protein</fullName>
    </submittedName>
</protein>
<dbReference type="Pfam" id="PF07927">
    <property type="entry name" value="HicA_toxin"/>
    <property type="match status" value="1"/>
</dbReference>
<dbReference type="AlphaFoldDB" id="A0AAV9JF02"/>
<evidence type="ECO:0000313" key="2">
    <source>
        <dbReference type="EMBL" id="KAK4543626.1"/>
    </source>
</evidence>
<dbReference type="InterPro" id="IPR012933">
    <property type="entry name" value="HicA_mRNA_interferase"/>
</dbReference>
<dbReference type="EMBL" id="JAVFHQ010000030">
    <property type="protein sequence ID" value="KAK4543626.1"/>
    <property type="molecule type" value="Genomic_DNA"/>
</dbReference>
<organism evidence="2 3">
    <name type="scientific">Oleoguttula mirabilis</name>
    <dbReference type="NCBI Taxonomy" id="1507867"/>
    <lineage>
        <taxon>Eukaryota</taxon>
        <taxon>Fungi</taxon>
        <taxon>Dikarya</taxon>
        <taxon>Ascomycota</taxon>
        <taxon>Pezizomycotina</taxon>
        <taxon>Dothideomycetes</taxon>
        <taxon>Dothideomycetidae</taxon>
        <taxon>Mycosphaerellales</taxon>
        <taxon>Teratosphaeriaceae</taxon>
        <taxon>Oleoguttula</taxon>
    </lineage>
</organism>
<sequence>MQRMVEDTLQHMMDTGDSGTPGFECNSYPHVSSATPPTCSQGCRICSRHYLPLTWQVWDTYAQKYTDHDAHVILRECVRTTEHNLSYVSSKLQTYGDAILKRWQKRNVEKRARLLLKAMPEMYQHKWFESRPKRSPQSTADRSLSSAAARSGWLLPYLSVEALSQDWTKLLALMHVRTVYRPAQWMAFDNDSQQNGFESALLDLGYNPHCVAIDEKHFGELVQWNREKAHRLEMIGFPRAHLAFEAQSELSGLLRRMVDLLLGDTGDDTPQGSDLWDASAKTGFNVSGSGVVAESAYYLGPYSAPCRFDADRIQSLLLGRCAAAKDTLWLLQRDPWNFREYLAQAQSTSYHRQLPEEEKIDHLIRHTLSAVNHVDLASRMLDEVNMIMDIMHDHEEKIMPGEPLPQEYDDALSMMRSTLVGQFNTQTKDLFDIVTHVSTFQHHFYRDESGRVKYLTSPAQALRTDKLFWNIMSLSDGNVVRTYKPAWHFAYIDDILANAPRREKERVDQTIYDQLSDMAAIDEALVVVESHGPYFTRIPSIETNRAMRVKYGLQYHHDMLARLLNSWNDAEERLRAPLKELLVLPLPSAKVNGDSYVRTARLHEAVCKFWEEAARVRFEGLQREGIIENDAGAHVRNLCVGKTDSYRRVKAEELGALNFALSLKGAQTPARQAKSNKTLEVASPSQTVWGGTSSGRNIATTTPKAKQKTRRAPADDFPAALGGLQIEAEEAQPAEEKPVIAVGHDSLCLFQRMFTSSATSKSTADTRWEDFVSALRDAGCSARQNGGSAIAFAHDMAPRDLVVIHRPHPDPTINPIMLRSFGKKLEKHFDWGVDTFVEREKEGKAKGACTR</sequence>
<dbReference type="PANTHER" id="PTHR40788">
    <property type="entry name" value="CLR5 DOMAIN-CONTAINING PROTEIN-RELATED"/>
    <property type="match status" value="1"/>
</dbReference>
<dbReference type="GO" id="GO:0003729">
    <property type="term" value="F:mRNA binding"/>
    <property type="evidence" value="ECO:0007669"/>
    <property type="project" value="InterPro"/>
</dbReference>